<feature type="region of interest" description="Disordered" evidence="1">
    <location>
        <begin position="169"/>
        <end position="194"/>
    </location>
</feature>
<gene>
    <name evidence="2" type="ORF">UFOPK1421_00204</name>
</gene>
<evidence type="ECO:0000313" key="2">
    <source>
        <dbReference type="EMBL" id="CAB4534038.1"/>
    </source>
</evidence>
<feature type="region of interest" description="Disordered" evidence="1">
    <location>
        <begin position="55"/>
        <end position="87"/>
    </location>
</feature>
<feature type="compositionally biased region" description="Basic and acidic residues" evidence="1">
    <location>
        <begin position="73"/>
        <end position="85"/>
    </location>
</feature>
<protein>
    <submittedName>
        <fullName evidence="2">Unannotated protein</fullName>
    </submittedName>
</protein>
<evidence type="ECO:0000256" key="1">
    <source>
        <dbReference type="SAM" id="MobiDB-lite"/>
    </source>
</evidence>
<reference evidence="2" key="1">
    <citation type="submission" date="2020-05" db="EMBL/GenBank/DDBJ databases">
        <authorList>
            <person name="Chiriac C."/>
            <person name="Salcher M."/>
            <person name="Ghai R."/>
            <person name="Kavagutti S V."/>
        </authorList>
    </citation>
    <scope>NUCLEOTIDE SEQUENCE</scope>
</reference>
<dbReference type="EMBL" id="CAEZSL010000013">
    <property type="protein sequence ID" value="CAB4534038.1"/>
    <property type="molecule type" value="Genomic_DNA"/>
</dbReference>
<name>A0A6J6B6G6_9ZZZZ</name>
<proteinExistence type="predicted"/>
<dbReference type="AlphaFoldDB" id="A0A6J6B6G6"/>
<organism evidence="2">
    <name type="scientific">freshwater metagenome</name>
    <dbReference type="NCBI Taxonomy" id="449393"/>
    <lineage>
        <taxon>unclassified sequences</taxon>
        <taxon>metagenomes</taxon>
        <taxon>ecological metagenomes</taxon>
    </lineage>
</organism>
<feature type="compositionally biased region" description="Basic and acidic residues" evidence="1">
    <location>
        <begin position="173"/>
        <end position="194"/>
    </location>
</feature>
<accession>A0A6J6B6G6</accession>
<sequence length="269" mass="27510">MLTPLGVQEQRKQIMETKYTKPKTKKFAVIGVTAGLLIGAGAGLLMNVSGGASASSAPVSTIASSDDTNDDFDGGRGEGEHDGAKMDPAARQAKLREALQTLVDAGTLDASEVEAVVTALSTKPTTPPAANGVRPERSAMLATRLQTLVDAGTLTSSQVEAIVAALEAARPAGDQDHESDDGHQGRGGPKGERRQEMLAAAAEAIGITTTELQTAVKSGQTIAEVAEANGKSVQSVIDALVAQATADITEHITDMVNGIHSADDDSAGE</sequence>